<accession>A0A176WH04</accession>
<proteinExistence type="predicted"/>
<dbReference type="EMBL" id="LVLJ01000882">
    <property type="protein sequence ID" value="OAE32174.1"/>
    <property type="molecule type" value="Genomic_DNA"/>
</dbReference>
<dbReference type="Proteomes" id="UP000077202">
    <property type="component" value="Unassembled WGS sequence"/>
</dbReference>
<evidence type="ECO:0000313" key="1">
    <source>
        <dbReference type="EMBL" id="OAE32174.1"/>
    </source>
</evidence>
<evidence type="ECO:0000313" key="2">
    <source>
        <dbReference type="Proteomes" id="UP000077202"/>
    </source>
</evidence>
<dbReference type="AlphaFoldDB" id="A0A176WH04"/>
<name>A0A176WH04_MARPO</name>
<comment type="caution">
    <text evidence="1">The sequence shown here is derived from an EMBL/GenBank/DDBJ whole genome shotgun (WGS) entry which is preliminary data.</text>
</comment>
<reference evidence="1" key="1">
    <citation type="submission" date="2016-03" db="EMBL/GenBank/DDBJ databases">
        <title>Mechanisms controlling the formation of the plant cell surface in tip-growing cells are functionally conserved among land plants.</title>
        <authorList>
            <person name="Honkanen S."/>
            <person name="Jones V.A."/>
            <person name="Morieri G."/>
            <person name="Champion C."/>
            <person name="Hetherington A.J."/>
            <person name="Kelly S."/>
            <person name="Saint-Marcoux D."/>
            <person name="Proust H."/>
            <person name="Prescott H."/>
            <person name="Dolan L."/>
        </authorList>
    </citation>
    <scope>NUCLEOTIDE SEQUENCE [LARGE SCALE GENOMIC DNA]</scope>
    <source>
        <tissue evidence="1">Whole gametophyte</tissue>
    </source>
</reference>
<sequence length="133" mass="14477">MKAQVDVRRGPADADYVGAAGQCGRLHRDACRVLVEMHVHLSTARSVVDCMTGIRYLATAPFRSVPSLSSTVAVVAVGRDWNRFHRLIFSVVDMLVTSGVEVMDSGRCSKTGCSRSTFSPEEGFLEHEQECGS</sequence>
<gene>
    <name evidence="1" type="ORF">AXG93_1793s1040</name>
</gene>
<organism evidence="1 2">
    <name type="scientific">Marchantia polymorpha subsp. ruderalis</name>
    <dbReference type="NCBI Taxonomy" id="1480154"/>
    <lineage>
        <taxon>Eukaryota</taxon>
        <taxon>Viridiplantae</taxon>
        <taxon>Streptophyta</taxon>
        <taxon>Embryophyta</taxon>
        <taxon>Marchantiophyta</taxon>
        <taxon>Marchantiopsida</taxon>
        <taxon>Marchantiidae</taxon>
        <taxon>Marchantiales</taxon>
        <taxon>Marchantiaceae</taxon>
        <taxon>Marchantia</taxon>
    </lineage>
</organism>
<keyword evidence="2" id="KW-1185">Reference proteome</keyword>
<protein>
    <submittedName>
        <fullName evidence="1">Uncharacterized protein</fullName>
    </submittedName>
</protein>